<evidence type="ECO:0000313" key="5">
    <source>
        <dbReference type="Proteomes" id="UP001245370"/>
    </source>
</evidence>
<comment type="caution">
    <text evidence="2">The sequence shown here is derived from an EMBL/GenBank/DDBJ whole genome shotgun (WGS) entry which is preliminary data.</text>
</comment>
<gene>
    <name evidence="3" type="ORF">GGQ86_000812</name>
    <name evidence="2" type="ORF">XFLAVUS301_15590</name>
</gene>
<evidence type="ECO:0000313" key="4">
    <source>
        <dbReference type="Proteomes" id="UP001144397"/>
    </source>
</evidence>
<dbReference type="AlphaFoldDB" id="A0A9W6FJ62"/>
<protein>
    <submittedName>
        <fullName evidence="2">Uncharacterized protein</fullName>
    </submittedName>
</protein>
<sequence length="256" mass="28672">MTRAEKLIAAARLARARKGYERSLAHDLEREHARAMMYGAQDWDAGRDTEWAQAFVALRGKVEGAETAKRKAGDPLNLTGHTKPPKPGKVERKARAKARPKQETVVDPDGIFRKVEVKGVSLRGLEQHQMRAAADFERDWNTAFRSLRSRGFEPAVDGGGHGSREHLARVEAQRRLRALEERLGERDWIILKAVVLYGAGPAEAHKRGAPQHVVVSHEIKRVLNRVAAYYRPRVRHRDALLDACAAIVAEMECNAC</sequence>
<dbReference type="Proteomes" id="UP001245370">
    <property type="component" value="Unassembled WGS sequence"/>
</dbReference>
<dbReference type="RefSeq" id="WP_281806816.1">
    <property type="nucleotide sequence ID" value="NZ_BSDO01000002.1"/>
</dbReference>
<proteinExistence type="predicted"/>
<dbReference type="Proteomes" id="UP001144397">
    <property type="component" value="Unassembled WGS sequence"/>
</dbReference>
<reference evidence="2" key="1">
    <citation type="submission" date="2022-12" db="EMBL/GenBank/DDBJ databases">
        <title>Reference genome sequencing for broad-spectrum identification of bacterial and archaeal isolates by mass spectrometry.</title>
        <authorList>
            <person name="Sekiguchi Y."/>
            <person name="Tourlousse D.M."/>
        </authorList>
    </citation>
    <scope>NUCLEOTIDE SEQUENCE</scope>
    <source>
        <strain evidence="2">301</strain>
    </source>
</reference>
<feature type="region of interest" description="Disordered" evidence="1">
    <location>
        <begin position="64"/>
        <end position="103"/>
    </location>
</feature>
<dbReference type="EMBL" id="JAVDPY010000001">
    <property type="protein sequence ID" value="MDR6332365.1"/>
    <property type="molecule type" value="Genomic_DNA"/>
</dbReference>
<dbReference type="GeneID" id="95762351"/>
<evidence type="ECO:0000256" key="1">
    <source>
        <dbReference type="SAM" id="MobiDB-lite"/>
    </source>
</evidence>
<keyword evidence="5" id="KW-1185">Reference proteome</keyword>
<organism evidence="2 4">
    <name type="scientific">Xanthobacter flavus</name>
    <dbReference type="NCBI Taxonomy" id="281"/>
    <lineage>
        <taxon>Bacteria</taxon>
        <taxon>Pseudomonadati</taxon>
        <taxon>Pseudomonadota</taxon>
        <taxon>Alphaproteobacteria</taxon>
        <taxon>Hyphomicrobiales</taxon>
        <taxon>Xanthobacteraceae</taxon>
        <taxon>Xanthobacter</taxon>
    </lineage>
</organism>
<dbReference type="EMBL" id="BSDO01000002">
    <property type="protein sequence ID" value="GLI21885.1"/>
    <property type="molecule type" value="Genomic_DNA"/>
</dbReference>
<evidence type="ECO:0000313" key="3">
    <source>
        <dbReference type="EMBL" id="MDR6332365.1"/>
    </source>
</evidence>
<accession>A0A9W6FJ62</accession>
<evidence type="ECO:0000313" key="2">
    <source>
        <dbReference type="EMBL" id="GLI21885.1"/>
    </source>
</evidence>
<feature type="compositionally biased region" description="Basic and acidic residues" evidence="1">
    <location>
        <begin position="64"/>
        <end position="73"/>
    </location>
</feature>
<name>A0A9W6FJ62_XANFL</name>
<reference evidence="3 5" key="2">
    <citation type="submission" date="2023-07" db="EMBL/GenBank/DDBJ databases">
        <title>Genomic Encyclopedia of Type Strains, Phase IV (KMG-IV): sequencing the most valuable type-strain genomes for metagenomic binning, comparative biology and taxonomic classification.</title>
        <authorList>
            <person name="Goeker M."/>
        </authorList>
    </citation>
    <scope>NUCLEOTIDE SEQUENCE [LARGE SCALE GENOMIC DNA]</scope>
    <source>
        <strain evidence="3 5">DSM 338</strain>
    </source>
</reference>